<dbReference type="OrthoDB" id="2110130at2759"/>
<dbReference type="EMBL" id="LSSK01000024">
    <property type="protein sequence ID" value="OMH86009.1"/>
    <property type="molecule type" value="Genomic_DNA"/>
</dbReference>
<gene>
    <name evidence="6" type="ORF">AX774_g428</name>
</gene>
<dbReference type="InterPro" id="IPR032781">
    <property type="entry name" value="ABC_tran_Xtn"/>
</dbReference>
<feature type="domain" description="ABC transporter" evidence="5">
    <location>
        <begin position="170"/>
        <end position="486"/>
    </location>
</feature>
<dbReference type="SUPFAM" id="SSF52540">
    <property type="entry name" value="P-loop containing nucleoside triphosphate hydrolases"/>
    <property type="match status" value="2"/>
</dbReference>
<dbReference type="GO" id="GO:0016887">
    <property type="term" value="F:ATP hydrolysis activity"/>
    <property type="evidence" value="ECO:0007669"/>
    <property type="project" value="InterPro"/>
</dbReference>
<proteinExistence type="predicted"/>
<dbReference type="InterPro" id="IPR017871">
    <property type="entry name" value="ABC_transporter-like_CS"/>
</dbReference>
<dbReference type="PANTHER" id="PTHR19211">
    <property type="entry name" value="ATP-BINDING TRANSPORT PROTEIN-RELATED"/>
    <property type="match status" value="1"/>
</dbReference>
<dbReference type="Gene3D" id="3.40.50.300">
    <property type="entry name" value="P-loop containing nucleotide triphosphate hydrolases"/>
    <property type="match status" value="2"/>
</dbReference>
<dbReference type="Proteomes" id="UP000188320">
    <property type="component" value="Unassembled WGS sequence"/>
</dbReference>
<dbReference type="InterPro" id="IPR050611">
    <property type="entry name" value="ABCF"/>
</dbReference>
<evidence type="ECO:0000256" key="1">
    <source>
        <dbReference type="ARBA" id="ARBA00022737"/>
    </source>
</evidence>
<dbReference type="InterPro" id="IPR027417">
    <property type="entry name" value="P-loop_NTPase"/>
</dbReference>
<sequence length="800" mass="90358">MVGKFDSKDFIKVYLSNQSKEKLGVDSKEYLEGILGETYKTEEGLEEFREAAEPFFSEAGLSEQELDSLIEKLGAMVVKSEKNVKKAGTKLPIEAIQRIPVEKAPVSNKDLTPVEMSPSNSTKGVDKDKKAKQKESSPKEENDISGPVIQAFSQVSRFHTETLVTNLNEINLKDVNLIVNDVPLLVDAHLQLKEGVHYGFIGRNGLGKSTLLTCMANKTLIGLPENIRIQYVEQLEVLDTQKTVLETVLEADEQRTKILKVIHSIEPILSKPKELKERIDEYIHQKAKDDTFLKQKIANHRSRKRGLYARKVALDAEINAEKYTTEKYYGVEGEGEGIKTDSEVASAILAELYEELELTGSDKAESKAMEVLIELGFTKEETEEPVSKFSGGWRMRVVLAKAMFMEPDVLLMDEPTNHLDMLSIVWLTEYVKSLDGVTVVVVSHDREFLNQVSQEIMLIKDLQLKYYSGNYDGYLKIIDDLKKKKLHQIDSIERKKKHINESIQKGLAHVRSTGDDKRLGMIASRKKKLDRLGAEKTEDGRRFKVSYYAGYHFTSRAQVELEREDKDVVMKIPEPEPLRQAGPLIRLFDLSFSYTDKQHMVIKNVSLDIEMGDRIAILGPNGTGKSTLINLMKENLTPNCGGRIETHPRVKIGHFDQHFVDRYSQVKISALQYMLESYPSKFSEQSARSYLGSFGLPGDVAARQPVSTLSGGQRARLALSVVLVDAPNLLLLDEITNHLDMKTISGLIEALKEYPGAIVLVSHDQYFVSQLAHNYYLIDKGYLKVWDGDVKTYISKYLKI</sequence>
<evidence type="ECO:0000313" key="7">
    <source>
        <dbReference type="Proteomes" id="UP000188320"/>
    </source>
</evidence>
<keyword evidence="2" id="KW-0547">Nucleotide-binding</keyword>
<dbReference type="SMART" id="SM00382">
    <property type="entry name" value="AAA"/>
    <property type="match status" value="2"/>
</dbReference>
<dbReference type="Pfam" id="PF00005">
    <property type="entry name" value="ABC_tran"/>
    <property type="match status" value="2"/>
</dbReference>
<keyword evidence="3" id="KW-0067">ATP-binding</keyword>
<feature type="region of interest" description="Disordered" evidence="4">
    <location>
        <begin position="107"/>
        <end position="146"/>
    </location>
</feature>
<evidence type="ECO:0000256" key="3">
    <source>
        <dbReference type="ARBA" id="ARBA00022840"/>
    </source>
</evidence>
<organism evidence="6 7">
    <name type="scientific">Zancudomyces culisetae</name>
    <name type="common">Gut fungus</name>
    <name type="synonym">Smittium culisetae</name>
    <dbReference type="NCBI Taxonomy" id="1213189"/>
    <lineage>
        <taxon>Eukaryota</taxon>
        <taxon>Fungi</taxon>
        <taxon>Fungi incertae sedis</taxon>
        <taxon>Zoopagomycota</taxon>
        <taxon>Kickxellomycotina</taxon>
        <taxon>Harpellomycetes</taxon>
        <taxon>Harpellales</taxon>
        <taxon>Legeriomycetaceae</taxon>
        <taxon>Zancudomyces</taxon>
    </lineage>
</organism>
<comment type="caution">
    <text evidence="6">The sequence shown here is derived from an EMBL/GenBank/DDBJ whole genome shotgun (WGS) entry which is preliminary data.</text>
</comment>
<feature type="domain" description="ABC transporter" evidence="5">
    <location>
        <begin position="585"/>
        <end position="798"/>
    </location>
</feature>
<dbReference type="PROSITE" id="PS50893">
    <property type="entry name" value="ABC_TRANSPORTER_2"/>
    <property type="match status" value="2"/>
</dbReference>
<reference evidence="7" key="1">
    <citation type="submission" date="2017-01" db="EMBL/GenBank/DDBJ databases">
        <authorList>
            <person name="Wang Y."/>
            <person name="White M."/>
            <person name="Kvist S."/>
            <person name="Moncalvo J.-M."/>
        </authorList>
    </citation>
    <scope>NUCLEOTIDE SEQUENCE [LARGE SCALE GENOMIC DNA]</scope>
    <source>
        <strain evidence="7">COL-18-3</strain>
    </source>
</reference>
<evidence type="ECO:0000256" key="4">
    <source>
        <dbReference type="SAM" id="MobiDB-lite"/>
    </source>
</evidence>
<dbReference type="AlphaFoldDB" id="A0A1R1PYL5"/>
<dbReference type="InterPro" id="IPR003593">
    <property type="entry name" value="AAA+_ATPase"/>
</dbReference>
<keyword evidence="7" id="KW-1185">Reference proteome</keyword>
<dbReference type="CDD" id="cd03221">
    <property type="entry name" value="ABCF_EF-3"/>
    <property type="match status" value="1"/>
</dbReference>
<keyword evidence="1" id="KW-0677">Repeat</keyword>
<dbReference type="PROSITE" id="PS00211">
    <property type="entry name" value="ABC_TRANSPORTER_1"/>
    <property type="match status" value="2"/>
</dbReference>
<dbReference type="Pfam" id="PF12848">
    <property type="entry name" value="ABC_tran_Xtn"/>
    <property type="match status" value="1"/>
</dbReference>
<evidence type="ECO:0000313" key="6">
    <source>
        <dbReference type="EMBL" id="OMH86009.1"/>
    </source>
</evidence>
<dbReference type="FunFam" id="3.40.50.300:FF:000011">
    <property type="entry name" value="Putative ABC transporter ATP-binding component"/>
    <property type="match status" value="1"/>
</dbReference>
<name>A0A1R1PYL5_ZANCU</name>
<evidence type="ECO:0000256" key="2">
    <source>
        <dbReference type="ARBA" id="ARBA00022741"/>
    </source>
</evidence>
<protein>
    <submittedName>
        <fullName evidence="6">ABC transporter F family member 3</fullName>
    </submittedName>
</protein>
<accession>A0A1R1PYL5</accession>
<evidence type="ECO:0000259" key="5">
    <source>
        <dbReference type="PROSITE" id="PS50893"/>
    </source>
</evidence>
<dbReference type="PANTHER" id="PTHR19211:SF129">
    <property type="entry name" value="ABC TRANSPORTER ATP-BINDING PROTEIN"/>
    <property type="match status" value="1"/>
</dbReference>
<feature type="compositionally biased region" description="Basic and acidic residues" evidence="4">
    <location>
        <begin position="124"/>
        <end position="142"/>
    </location>
</feature>
<dbReference type="InterPro" id="IPR003439">
    <property type="entry name" value="ABC_transporter-like_ATP-bd"/>
</dbReference>
<dbReference type="GO" id="GO:0005524">
    <property type="term" value="F:ATP binding"/>
    <property type="evidence" value="ECO:0007669"/>
    <property type="project" value="UniProtKB-KW"/>
</dbReference>